<gene>
    <name evidence="1" type="ORF">ABE587_06400</name>
</gene>
<comment type="caution">
    <text evidence="1">The sequence shown here is derived from an EMBL/GenBank/DDBJ whole genome shotgun (WGS) entry which is preliminary data.</text>
</comment>
<evidence type="ECO:0000313" key="1">
    <source>
        <dbReference type="EMBL" id="MEN5389451.1"/>
    </source>
</evidence>
<protein>
    <recommendedName>
        <fullName evidence="3">ATP-binding protein</fullName>
    </recommendedName>
</protein>
<reference evidence="1 2" key="1">
    <citation type="submission" date="2024-04" db="EMBL/GenBank/DDBJ databases">
        <title>WGS of bacteria from Torrens River.</title>
        <authorList>
            <person name="Wyrsch E.R."/>
            <person name="Drigo B."/>
        </authorList>
    </citation>
    <scope>NUCLEOTIDE SEQUENCE [LARGE SCALE GENOMIC DNA]</scope>
    <source>
        <strain evidence="1 2">TWI153</strain>
    </source>
</reference>
<organism evidence="1 2">
    <name type="scientific">Stenotrophomonas hibiscicola</name>
    <dbReference type="NCBI Taxonomy" id="86189"/>
    <lineage>
        <taxon>Bacteria</taxon>
        <taxon>Pseudomonadati</taxon>
        <taxon>Pseudomonadota</taxon>
        <taxon>Gammaproteobacteria</taxon>
        <taxon>Lysobacterales</taxon>
        <taxon>Lysobacteraceae</taxon>
        <taxon>Stenotrophomonas</taxon>
        <taxon>Stenotrophomonas maltophilia group</taxon>
    </lineage>
</organism>
<dbReference type="Proteomes" id="UP001400166">
    <property type="component" value="Unassembled WGS sequence"/>
</dbReference>
<dbReference type="RefSeq" id="WP_346469493.1">
    <property type="nucleotide sequence ID" value="NZ_JBDJOF010000009.1"/>
</dbReference>
<name>A0ABV0C8S7_9GAMM</name>
<accession>A0ABV0C8S7</accession>
<evidence type="ECO:0000313" key="2">
    <source>
        <dbReference type="Proteomes" id="UP001400166"/>
    </source>
</evidence>
<keyword evidence="2" id="KW-1185">Reference proteome</keyword>
<evidence type="ECO:0008006" key="3">
    <source>
        <dbReference type="Google" id="ProtNLM"/>
    </source>
</evidence>
<proteinExistence type="predicted"/>
<sequence>MKKKGKTRASRLTLDVGIFARRRNEQEKTQSHRILSEVLGFDAAGRFDLVRNVAGHALLPRELIPLYPMGERFQSARSLPAMATDRAAFQWFLGLAWRNLKELREFVRLRKEINAAVLLGDADGALSLLSDLASISESWWGIETSIHIRKEVKGIDVRSEISGLSTRFPWLNTAYLSQGYMLLSEGSSPDIYINTVLSRLTEYRRSDVKSARDQACIESAMMLPAAFDSARTPRLASFRAFSRFSLFDQYVLLQSVVHSEMNVAQLTESDRLEILQLDNAVGGDIRNTLTYDLDGNYDESSCCDFVRDTVLDYTHGKYSEVTERIEAGIANGDSRIWGLMELYARSVLYRGASFGATFYDRIASNIGLILSLDQRSQDACESLIGIAVKFRAELWAKSLIYHVLHIYELVKSEAEVSAARRELVALGDANTERVVNPKFDIRFMRGVNLSDVPSHRLARYASNFDYLESDFPVRVDYLSVRANSLLSQADFPGVIDFCIEQYFSNARSFSFLPFRDVCLIIRKAGSSGEFGFRDSLIFLNIFGKEGGAEFEDFKSTLFQDFMATQEDFRPSKLFEGRELTQRDAVFLRHICVPGLLDGLVEFPSYDDIMHERVAILDLLMRSRQVDVDDVAAEMDKVLETLFSEKLRAKIESGKLYVDIQALYGHRSHVYESLFAQAKAFGADLSLDRVDSRDVEDSTDIVRLPVSIKEKSGFSINEPVQVVASSEKSGLLLKIFMQAATDFALNENYGLDKYLSAEVRHVVFVSQLRACFERRGLVTMQSGGEYLSNDYWVQKYHYVSSQIVGALDERLADFSRRIDEALYKVNDRFRVDVTSERTTTNAFDFRPFTGRIVEVLAIVNSSSRFDEFFEGLMGLMWEIAERGSRAAQAIINDELLREVEQSLDDLEADIRRVRGDAAVFELMQEIRSVRSDFRNEIEVVLSWFRASGAKDESGLERLTTVVEAAVSAFESAFEHKGRILERNFERGDLLLTYVEAKSLFISLFTALENGLRYGCPGEAVKISVSVGDARTVVAVCNSMIRPSLVGDSELIDSIKQKWSDKYSELSRSEGGTGLYKIYNMLRVSSGFDVNVSIVRDEFIVEMGLAHENFGDRG</sequence>
<dbReference type="EMBL" id="JBDJOF010000009">
    <property type="protein sequence ID" value="MEN5389451.1"/>
    <property type="molecule type" value="Genomic_DNA"/>
</dbReference>